<protein>
    <recommendedName>
        <fullName evidence="2">D-aminoacyl-tRNA deacylase</fullName>
        <shortName evidence="2">DTD</shortName>
        <ecNumber evidence="2">3.1.1.96</ecNumber>
    </recommendedName>
    <alternativeName>
        <fullName evidence="2">Gly-tRNA(Ala) deacylase</fullName>
        <ecNumber evidence="2">3.1.1.-</ecNumber>
    </alternativeName>
</protein>
<dbReference type="GO" id="GO:0051500">
    <property type="term" value="F:D-tyrosyl-tRNA(Tyr) deacylase activity"/>
    <property type="evidence" value="ECO:0007669"/>
    <property type="project" value="TreeGrafter"/>
</dbReference>
<dbReference type="Gene3D" id="3.50.80.10">
    <property type="entry name" value="D-tyrosyl-tRNA(Tyr) deacylase"/>
    <property type="match status" value="1"/>
</dbReference>
<reference evidence="3 4" key="1">
    <citation type="submission" date="2018-10" db="EMBL/GenBank/DDBJ databases">
        <title>Genomic Encyclopedia of Archaeal and Bacterial Type Strains, Phase II (KMG-II): from individual species to whole genera.</title>
        <authorList>
            <person name="Goeker M."/>
        </authorList>
    </citation>
    <scope>NUCLEOTIDE SEQUENCE [LARGE SCALE GENOMIC DNA]</scope>
    <source>
        <strain evidence="3 4">DSM 18602</strain>
    </source>
</reference>
<comment type="caution">
    <text evidence="3">The sequence shown here is derived from an EMBL/GenBank/DDBJ whole genome shotgun (WGS) entry which is preliminary data.</text>
</comment>
<evidence type="ECO:0000256" key="1">
    <source>
        <dbReference type="ARBA" id="ARBA00009673"/>
    </source>
</evidence>
<comment type="subunit">
    <text evidence="2">Homodimer.</text>
</comment>
<dbReference type="GO" id="GO:0000049">
    <property type="term" value="F:tRNA binding"/>
    <property type="evidence" value="ECO:0007669"/>
    <property type="project" value="UniProtKB-UniRule"/>
</dbReference>
<dbReference type="GO" id="GO:0106026">
    <property type="term" value="F:Gly-tRNA(Ala) deacylase activity"/>
    <property type="evidence" value="ECO:0007669"/>
    <property type="project" value="UniProtKB-UniRule"/>
</dbReference>
<evidence type="ECO:0000313" key="3">
    <source>
        <dbReference type="EMBL" id="RKR81533.1"/>
    </source>
</evidence>
<dbReference type="Pfam" id="PF02580">
    <property type="entry name" value="Tyr_Deacylase"/>
    <property type="match status" value="1"/>
</dbReference>
<keyword evidence="2" id="KW-0694">RNA-binding</keyword>
<keyword evidence="2" id="KW-0820">tRNA-binding</keyword>
<dbReference type="GO" id="GO:0005737">
    <property type="term" value="C:cytoplasm"/>
    <property type="evidence" value="ECO:0007669"/>
    <property type="project" value="UniProtKB-SubCell"/>
</dbReference>
<dbReference type="HAMAP" id="MF_00518">
    <property type="entry name" value="Deacylase_Dtd"/>
    <property type="match status" value="1"/>
</dbReference>
<dbReference type="AlphaFoldDB" id="A0A495IYF3"/>
<keyword evidence="4" id="KW-1185">Reference proteome</keyword>
<comment type="subcellular location">
    <subcellularLocation>
        <location evidence="2">Cytoplasm</location>
    </subcellularLocation>
</comment>
<dbReference type="InterPro" id="IPR003732">
    <property type="entry name" value="Daa-tRNA_deacyls_DTD"/>
</dbReference>
<comment type="catalytic activity">
    <reaction evidence="2">
        <text>glycyl-tRNA(Ala) + H2O = tRNA(Ala) + glycine + H(+)</text>
        <dbReference type="Rhea" id="RHEA:53744"/>
        <dbReference type="Rhea" id="RHEA-COMP:9657"/>
        <dbReference type="Rhea" id="RHEA-COMP:13640"/>
        <dbReference type="ChEBI" id="CHEBI:15377"/>
        <dbReference type="ChEBI" id="CHEBI:15378"/>
        <dbReference type="ChEBI" id="CHEBI:57305"/>
        <dbReference type="ChEBI" id="CHEBI:78442"/>
        <dbReference type="ChEBI" id="CHEBI:78522"/>
    </reaction>
</comment>
<dbReference type="InterPro" id="IPR023509">
    <property type="entry name" value="DTD-like_sf"/>
</dbReference>
<comment type="catalytic activity">
    <reaction evidence="2">
        <text>a D-aminoacyl-tRNA + H2O = a tRNA + a D-alpha-amino acid + H(+)</text>
        <dbReference type="Rhea" id="RHEA:13953"/>
        <dbReference type="Rhea" id="RHEA-COMP:10123"/>
        <dbReference type="Rhea" id="RHEA-COMP:10124"/>
        <dbReference type="ChEBI" id="CHEBI:15377"/>
        <dbReference type="ChEBI" id="CHEBI:15378"/>
        <dbReference type="ChEBI" id="CHEBI:59871"/>
        <dbReference type="ChEBI" id="CHEBI:78442"/>
        <dbReference type="ChEBI" id="CHEBI:79333"/>
        <dbReference type="EC" id="3.1.1.96"/>
    </reaction>
</comment>
<gene>
    <name evidence="2" type="primary">dtd</name>
    <name evidence="3" type="ORF">BDD43_1680</name>
</gene>
<proteinExistence type="inferred from homology"/>
<dbReference type="SUPFAM" id="SSF69500">
    <property type="entry name" value="DTD-like"/>
    <property type="match status" value="1"/>
</dbReference>
<comment type="domain">
    <text evidence="2">A Gly-cisPro motif from one monomer fits into the active site of the other monomer to allow specific chiral rejection of L-amino acids.</text>
</comment>
<dbReference type="EMBL" id="RBKU01000001">
    <property type="protein sequence ID" value="RKR81533.1"/>
    <property type="molecule type" value="Genomic_DNA"/>
</dbReference>
<dbReference type="PANTHER" id="PTHR10472:SF5">
    <property type="entry name" value="D-AMINOACYL-TRNA DEACYLASE 1"/>
    <property type="match status" value="1"/>
</dbReference>
<accession>A0A495IYF3</accession>
<name>A0A495IYF3_9SPHI</name>
<keyword evidence="2" id="KW-0378">Hydrolase</keyword>
<dbReference type="EC" id="3.1.1.-" evidence="2"/>
<evidence type="ECO:0000313" key="4">
    <source>
        <dbReference type="Proteomes" id="UP000268007"/>
    </source>
</evidence>
<comment type="similarity">
    <text evidence="1 2">Belongs to the DTD family.</text>
</comment>
<dbReference type="EC" id="3.1.1.96" evidence="2"/>
<dbReference type="RefSeq" id="WP_121197222.1">
    <property type="nucleotide sequence ID" value="NZ_RBKU01000001.1"/>
</dbReference>
<dbReference type="OrthoDB" id="9801395at2"/>
<sequence>MRAVIQRVSRATCTVDGKITGEIGTGLLILLGVADDDTNDDLEWLAQKIVNMRIFGDENGLMNKALTDVNGNILLISQFTLFAQTKKGNRPSFIRAARPDKAIPMYEQMITTLQKLLNKTIATGIFAADMKVELLNDGPVTIVMDTKDKENH</sequence>
<dbReference type="GO" id="GO:0043908">
    <property type="term" value="F:Ser(Gly)-tRNA(Ala) hydrolase activity"/>
    <property type="evidence" value="ECO:0007669"/>
    <property type="project" value="UniProtKB-UniRule"/>
</dbReference>
<dbReference type="Proteomes" id="UP000268007">
    <property type="component" value="Unassembled WGS sequence"/>
</dbReference>
<feature type="short sequence motif" description="Gly-cisPro motif, important for rejection of L-amino acids" evidence="2">
    <location>
        <begin position="138"/>
        <end position="139"/>
    </location>
</feature>
<dbReference type="NCBIfam" id="TIGR00256">
    <property type="entry name" value="D-aminoacyl-tRNA deacylase"/>
    <property type="match status" value="1"/>
</dbReference>
<keyword evidence="2" id="KW-0963">Cytoplasm</keyword>
<dbReference type="CDD" id="cd00563">
    <property type="entry name" value="Dtyr_deacylase"/>
    <property type="match status" value="1"/>
</dbReference>
<dbReference type="PANTHER" id="PTHR10472">
    <property type="entry name" value="D-TYROSYL-TRNA TYR DEACYLASE"/>
    <property type="match status" value="1"/>
</dbReference>
<dbReference type="GO" id="GO:0019478">
    <property type="term" value="P:D-amino acid catabolic process"/>
    <property type="evidence" value="ECO:0007669"/>
    <property type="project" value="UniProtKB-UniRule"/>
</dbReference>
<evidence type="ECO:0000256" key="2">
    <source>
        <dbReference type="HAMAP-Rule" id="MF_00518"/>
    </source>
</evidence>
<comment type="function">
    <text evidence="2">An aminoacyl-tRNA editing enzyme that deacylates mischarged D-aminoacyl-tRNAs. Also deacylates mischarged glycyl-tRNA(Ala), protecting cells against glycine mischarging by AlaRS. Acts via tRNA-based rather than protein-based catalysis; rejects L-amino acids rather than detecting D-amino acids in the active site. By recycling D-aminoacyl-tRNA to D-amino acids and free tRNA molecules, this enzyme counteracts the toxicity associated with the formation of D-aminoacyl-tRNA entities in vivo and helps enforce protein L-homochirality.</text>
</comment>
<dbReference type="FunFam" id="3.50.80.10:FF:000001">
    <property type="entry name" value="D-aminoacyl-tRNA deacylase"/>
    <property type="match status" value="1"/>
</dbReference>
<organism evidence="3 4">
    <name type="scientific">Mucilaginibacter gracilis</name>
    <dbReference type="NCBI Taxonomy" id="423350"/>
    <lineage>
        <taxon>Bacteria</taxon>
        <taxon>Pseudomonadati</taxon>
        <taxon>Bacteroidota</taxon>
        <taxon>Sphingobacteriia</taxon>
        <taxon>Sphingobacteriales</taxon>
        <taxon>Sphingobacteriaceae</taxon>
        <taxon>Mucilaginibacter</taxon>
    </lineage>
</organism>